<feature type="compositionally biased region" description="Polar residues" evidence="1">
    <location>
        <begin position="47"/>
        <end position="59"/>
    </location>
</feature>
<evidence type="ECO:0008006" key="6">
    <source>
        <dbReference type="Google" id="ProtNLM"/>
    </source>
</evidence>
<feature type="compositionally biased region" description="Low complexity" evidence="1">
    <location>
        <begin position="8"/>
        <end position="19"/>
    </location>
</feature>
<name>A0A9P6Q586_9FUNG</name>
<feature type="compositionally biased region" description="Low complexity" evidence="1">
    <location>
        <begin position="68"/>
        <end position="86"/>
    </location>
</feature>
<dbReference type="PANTHER" id="PTHR10663:SF373">
    <property type="entry name" value="PH AND SEC7 DOMAIN-CONTAINING PROTEIN C11E3.11C"/>
    <property type="match status" value="1"/>
</dbReference>
<feature type="region of interest" description="Disordered" evidence="1">
    <location>
        <begin position="791"/>
        <end position="817"/>
    </location>
</feature>
<feature type="region of interest" description="Disordered" evidence="1">
    <location>
        <begin position="1"/>
        <end position="132"/>
    </location>
</feature>
<feature type="region of interest" description="Disordered" evidence="1">
    <location>
        <begin position="830"/>
        <end position="849"/>
    </location>
</feature>
<dbReference type="SMART" id="SM00233">
    <property type="entry name" value="PH"/>
    <property type="match status" value="1"/>
</dbReference>
<feature type="compositionally biased region" description="Polar residues" evidence="1">
    <location>
        <begin position="791"/>
        <end position="800"/>
    </location>
</feature>
<dbReference type="Pfam" id="PF01369">
    <property type="entry name" value="Sec7"/>
    <property type="match status" value="1"/>
</dbReference>
<protein>
    <recommendedName>
        <fullName evidence="6">SEC7 domain-containing protein</fullName>
    </recommendedName>
</protein>
<feature type="domain" description="PH" evidence="2">
    <location>
        <begin position="1042"/>
        <end position="1191"/>
    </location>
</feature>
<dbReference type="InterPro" id="IPR023394">
    <property type="entry name" value="Sec7_C_sf"/>
</dbReference>
<feature type="non-terminal residue" evidence="4">
    <location>
        <position position="1490"/>
    </location>
</feature>
<feature type="region of interest" description="Disordered" evidence="1">
    <location>
        <begin position="1266"/>
        <end position="1328"/>
    </location>
</feature>
<feature type="compositionally biased region" description="Polar residues" evidence="1">
    <location>
        <begin position="87"/>
        <end position="96"/>
    </location>
</feature>
<accession>A0A9P6Q586</accession>
<dbReference type="GO" id="GO:0005085">
    <property type="term" value="F:guanyl-nucleotide exchange factor activity"/>
    <property type="evidence" value="ECO:0007669"/>
    <property type="project" value="InterPro"/>
</dbReference>
<dbReference type="PANTHER" id="PTHR10663">
    <property type="entry name" value="GUANYL-NUCLEOTIDE EXCHANGE FACTOR"/>
    <property type="match status" value="1"/>
</dbReference>
<evidence type="ECO:0000313" key="5">
    <source>
        <dbReference type="Proteomes" id="UP000726737"/>
    </source>
</evidence>
<evidence type="ECO:0000256" key="1">
    <source>
        <dbReference type="SAM" id="MobiDB-lite"/>
    </source>
</evidence>
<feature type="compositionally biased region" description="Polar residues" evidence="1">
    <location>
        <begin position="120"/>
        <end position="130"/>
    </location>
</feature>
<organism evidence="4 5">
    <name type="scientific">Mortierella polycephala</name>
    <dbReference type="NCBI Taxonomy" id="41804"/>
    <lineage>
        <taxon>Eukaryota</taxon>
        <taxon>Fungi</taxon>
        <taxon>Fungi incertae sedis</taxon>
        <taxon>Mucoromycota</taxon>
        <taxon>Mortierellomycotina</taxon>
        <taxon>Mortierellomycetes</taxon>
        <taxon>Mortierellales</taxon>
        <taxon>Mortierellaceae</taxon>
        <taxon>Mortierella</taxon>
    </lineage>
</organism>
<dbReference type="Gene3D" id="2.30.29.30">
    <property type="entry name" value="Pleckstrin-homology domain (PH domain)/Phosphotyrosine-binding domain (PTB)"/>
    <property type="match status" value="1"/>
</dbReference>
<feature type="compositionally biased region" description="Polar residues" evidence="1">
    <location>
        <begin position="735"/>
        <end position="746"/>
    </location>
</feature>
<dbReference type="SMART" id="SM00222">
    <property type="entry name" value="Sec7"/>
    <property type="match status" value="1"/>
</dbReference>
<dbReference type="OrthoDB" id="2157641at2759"/>
<feature type="region of interest" description="Disordered" evidence="1">
    <location>
        <begin position="687"/>
        <end position="753"/>
    </location>
</feature>
<dbReference type="SUPFAM" id="SSF48425">
    <property type="entry name" value="Sec7 domain"/>
    <property type="match status" value="1"/>
</dbReference>
<feature type="compositionally biased region" description="Polar residues" evidence="1">
    <location>
        <begin position="157"/>
        <end position="166"/>
    </location>
</feature>
<dbReference type="Gene3D" id="1.10.1000.11">
    <property type="entry name" value="Arf Nucleotide-binding Site Opener,domain 2"/>
    <property type="match status" value="1"/>
</dbReference>
<proteinExistence type="predicted"/>
<dbReference type="Pfam" id="PF15410">
    <property type="entry name" value="PH_9"/>
    <property type="match status" value="1"/>
</dbReference>
<feature type="compositionally biased region" description="Acidic residues" evidence="1">
    <location>
        <begin position="240"/>
        <end position="262"/>
    </location>
</feature>
<feature type="region of interest" description="Disordered" evidence="1">
    <location>
        <begin position="157"/>
        <end position="182"/>
    </location>
</feature>
<comment type="caution">
    <text evidence="4">The sequence shown here is derived from an EMBL/GenBank/DDBJ whole genome shotgun (WGS) entry which is preliminary data.</text>
</comment>
<sequence length="1490" mass="161819">RGGGASGAAGAESPSSSPSQNRTLKPPSTPTNNTNRNSFGFWGGSKSAASTPNLGNSIRTNDHANEFTISSSITASSPTSPSESIALTQAQAHSQGSGVGSAASMESHTSFQQRRKRSESTGGLKNTAGNISRIVKKGSSNFLRKFVKELENQFSSMGTPFSSNTAQEQRQLQQHQHHVPQGSNHVESWLMNSSTSQPPISGAFSPDDLTTSLTMLSQEHSPLNRYPLRGTTSCISDDNALLDDDGDNDYDEDLDEDEDEDMPANISNRLSKLYESGSIQMNQSQTSLYYSTKSTLSEAEAAEIASRRTSLAQDALGYSLGLSRGNSIQFSRYSIGSMHSLQLAPLQPFSGPGSGTGSTPSSPGLARSLPENLETRPLPQRPVSLFIPPTTSAVVEDDEKTVDVDDMDRQEKATMKLEQKAVATQVEAASPAPSSASTLRPYSGVSGPGSMRPITICVGPEDANKVAITAGTTAATSLLTSDMTPTDQREATEMLALRTAKRCFDEDESFLKRDEIAEYMGTPKSFNRLVLGQYMNHFDFSGKRLDIAFRALCQKLVLKGETQEVDRILEAFADRYVRCNPRTLLGGADQAKDVVHAITYSVLLLNTDLHVVQQSSKMSRSAFVKNTLRVVQAQAGGETGSDEQQVKYNAQQRRYHGSVDHDSSATLMTMTMLDPLELPYPRSFTGESTLDVGVPSTGTEPKRRTPSVKSWKSGHSHQSTGFSLSLGNHNNSGSQPSHGNHNSNSKMGLDPKANGGYGNGKWWHQELESLLKDIYTAVKQHQILLPVSPATMRTSRSKSNASLVSPPTSPTASSFGSSLFSSNRMSRLIHPLSSSSSSSSQQLESNSGVLGGSTGAFGLGLSGRRNSVSARSKQLRNEAIQRLNAQAQAQAHGQTQHDTNYLTAPASSSFSPLHTNPRYSIAGSIFNEAIILDQHRGPTSSKDLSFLQAAGNQSQHSSSSRLSSLTSQISMSASAISTSRTTPSASQNSLASLQEDPMYKMQLLNPTSPNHLDASQFQQGSTLQPDAQAFKDQLHQQHIQSRYRIEGILWRKHLLERTDKKAQHRAWRQLLVVLDHEQGSLSMFRSDGTLPQIQTPPQAHRQQQYPLNSVSSISSTSSPAACIIENDSSMPLYDEIPLQHTITNILPAPGYSDTRKYVFALQLYTGAVYLFQAQTPEDCEAWTRSCNYWAAKTSKEPLVGGVVNMEYGWGRALDMVTLSTTQEEDSQMSPICTPGSITSEMVESSLTLNSNGSTSNIRLNSMNQATTDYLNYPPPPSSASSGTRSGYFGGGDSSHRGRSASIKSGTRGSTSSGSGGIGGGAGLSSGSGNIPLGDRVTLFEWTAPMPTMTRSLLSEGEQMQSLRRYVTGLGSDMDTHQEHRGPMARLFLPKSNNYAKAFSNWEKRSKHLLKEIIKWQIYVECLEQSQVHFQLLLQQFDFDCPADDADQTHPFENQQQTQQQQGNSQGYEKDDIEAELERLVVHEGLRSVII</sequence>
<dbReference type="InterPro" id="IPR001849">
    <property type="entry name" value="PH_domain"/>
</dbReference>
<dbReference type="InterPro" id="IPR041681">
    <property type="entry name" value="PH_9"/>
</dbReference>
<feature type="region of interest" description="Disordered" evidence="1">
    <location>
        <begin position="1443"/>
        <end position="1469"/>
    </location>
</feature>
<feature type="compositionally biased region" description="Low complexity" evidence="1">
    <location>
        <begin position="801"/>
        <end position="817"/>
    </location>
</feature>
<evidence type="ECO:0000259" key="3">
    <source>
        <dbReference type="PROSITE" id="PS50190"/>
    </source>
</evidence>
<dbReference type="GO" id="GO:0032012">
    <property type="term" value="P:regulation of ARF protein signal transduction"/>
    <property type="evidence" value="ECO:0007669"/>
    <property type="project" value="InterPro"/>
</dbReference>
<reference evidence="4" key="1">
    <citation type="journal article" date="2020" name="Fungal Divers.">
        <title>Resolving the Mortierellaceae phylogeny through synthesis of multi-gene phylogenetics and phylogenomics.</title>
        <authorList>
            <person name="Vandepol N."/>
            <person name="Liber J."/>
            <person name="Desiro A."/>
            <person name="Na H."/>
            <person name="Kennedy M."/>
            <person name="Barry K."/>
            <person name="Grigoriev I.V."/>
            <person name="Miller A.N."/>
            <person name="O'Donnell K."/>
            <person name="Stajich J.E."/>
            <person name="Bonito G."/>
        </authorList>
    </citation>
    <scope>NUCLEOTIDE SEQUENCE</scope>
    <source>
        <strain evidence="4">KOD948</strain>
    </source>
</reference>
<dbReference type="InterPro" id="IPR035999">
    <property type="entry name" value="Sec7_dom_sf"/>
</dbReference>
<dbReference type="CDD" id="cd00171">
    <property type="entry name" value="Sec7"/>
    <property type="match status" value="1"/>
</dbReference>
<feature type="compositionally biased region" description="Polar residues" evidence="1">
    <location>
        <begin position="892"/>
        <end position="909"/>
    </location>
</feature>
<feature type="region of interest" description="Disordered" evidence="1">
    <location>
        <begin position="223"/>
        <end position="262"/>
    </location>
</feature>
<dbReference type="PROSITE" id="PS50003">
    <property type="entry name" value="PH_DOMAIN"/>
    <property type="match status" value="1"/>
</dbReference>
<feature type="region of interest" description="Disordered" evidence="1">
    <location>
        <begin position="346"/>
        <end position="400"/>
    </location>
</feature>
<evidence type="ECO:0000313" key="4">
    <source>
        <dbReference type="EMBL" id="KAG0259683.1"/>
    </source>
</evidence>
<dbReference type="EMBL" id="JAAAJA010000179">
    <property type="protein sequence ID" value="KAG0259683.1"/>
    <property type="molecule type" value="Genomic_DNA"/>
</dbReference>
<feature type="region of interest" description="Disordered" evidence="1">
    <location>
        <begin position="888"/>
        <end position="909"/>
    </location>
</feature>
<feature type="compositionally biased region" description="Low complexity" evidence="1">
    <location>
        <begin position="723"/>
        <end position="734"/>
    </location>
</feature>
<feature type="compositionally biased region" description="Low complexity" evidence="1">
    <location>
        <begin position="1301"/>
        <end position="1312"/>
    </location>
</feature>
<evidence type="ECO:0000259" key="2">
    <source>
        <dbReference type="PROSITE" id="PS50003"/>
    </source>
</evidence>
<feature type="domain" description="SEC7" evidence="3">
    <location>
        <begin position="460"/>
        <end position="654"/>
    </location>
</feature>
<feature type="compositionally biased region" description="Gly residues" evidence="1">
    <location>
        <begin position="1313"/>
        <end position="1325"/>
    </location>
</feature>
<dbReference type="InterPro" id="IPR011993">
    <property type="entry name" value="PH-like_dom_sf"/>
</dbReference>
<dbReference type="Proteomes" id="UP000726737">
    <property type="component" value="Unassembled WGS sequence"/>
</dbReference>
<keyword evidence="5" id="KW-1185">Reference proteome</keyword>
<dbReference type="InterPro" id="IPR000904">
    <property type="entry name" value="Sec7_dom"/>
</dbReference>
<dbReference type="SUPFAM" id="SSF50729">
    <property type="entry name" value="PH domain-like"/>
    <property type="match status" value="1"/>
</dbReference>
<gene>
    <name evidence="4" type="ORF">BG011_002452</name>
</gene>
<dbReference type="PROSITE" id="PS50190">
    <property type="entry name" value="SEC7"/>
    <property type="match status" value="1"/>
</dbReference>